<feature type="compositionally biased region" description="Low complexity" evidence="1">
    <location>
        <begin position="190"/>
        <end position="210"/>
    </location>
</feature>
<dbReference type="AlphaFoldDB" id="B0DEM2"/>
<gene>
    <name evidence="2" type="ORF">LACBIDRAFT_299392</name>
</gene>
<feature type="region of interest" description="Disordered" evidence="1">
    <location>
        <begin position="1"/>
        <end position="20"/>
    </location>
</feature>
<evidence type="ECO:0000313" key="2">
    <source>
        <dbReference type="EMBL" id="EDR06960.1"/>
    </source>
</evidence>
<reference evidence="2 3" key="1">
    <citation type="journal article" date="2008" name="Nature">
        <title>The genome of Laccaria bicolor provides insights into mycorrhizal symbiosis.</title>
        <authorList>
            <person name="Martin F."/>
            <person name="Aerts A."/>
            <person name="Ahren D."/>
            <person name="Brun A."/>
            <person name="Danchin E.G.J."/>
            <person name="Duchaussoy F."/>
            <person name="Gibon J."/>
            <person name="Kohler A."/>
            <person name="Lindquist E."/>
            <person name="Pereda V."/>
            <person name="Salamov A."/>
            <person name="Shapiro H.J."/>
            <person name="Wuyts J."/>
            <person name="Blaudez D."/>
            <person name="Buee M."/>
            <person name="Brokstein P."/>
            <person name="Canbaeck B."/>
            <person name="Cohen D."/>
            <person name="Courty P.E."/>
            <person name="Coutinho P.M."/>
            <person name="Delaruelle C."/>
            <person name="Detter J.C."/>
            <person name="Deveau A."/>
            <person name="DiFazio S."/>
            <person name="Duplessis S."/>
            <person name="Fraissinet-Tachet L."/>
            <person name="Lucic E."/>
            <person name="Frey-Klett P."/>
            <person name="Fourrey C."/>
            <person name="Feussner I."/>
            <person name="Gay G."/>
            <person name="Grimwood J."/>
            <person name="Hoegger P.J."/>
            <person name="Jain P."/>
            <person name="Kilaru S."/>
            <person name="Labbe J."/>
            <person name="Lin Y.C."/>
            <person name="Legue V."/>
            <person name="Le Tacon F."/>
            <person name="Marmeisse R."/>
            <person name="Melayah D."/>
            <person name="Montanini B."/>
            <person name="Muratet M."/>
            <person name="Nehls U."/>
            <person name="Niculita-Hirzel H."/>
            <person name="Oudot-Le Secq M.P."/>
            <person name="Peter M."/>
            <person name="Quesneville H."/>
            <person name="Rajashekar B."/>
            <person name="Reich M."/>
            <person name="Rouhier N."/>
            <person name="Schmutz J."/>
            <person name="Yin T."/>
            <person name="Chalot M."/>
            <person name="Henrissat B."/>
            <person name="Kuees U."/>
            <person name="Lucas S."/>
            <person name="Van de Peer Y."/>
            <person name="Podila G.K."/>
            <person name="Polle A."/>
            <person name="Pukkila P.J."/>
            <person name="Richardson P.M."/>
            <person name="Rouze P."/>
            <person name="Sanders I.R."/>
            <person name="Stajich J.E."/>
            <person name="Tunlid A."/>
            <person name="Tuskan G."/>
            <person name="Grigoriev I.V."/>
        </authorList>
    </citation>
    <scope>NUCLEOTIDE SEQUENCE [LARGE SCALE GENOMIC DNA]</scope>
    <source>
        <strain evidence="3">S238N-H82 / ATCC MYA-4686</strain>
    </source>
</reference>
<dbReference type="Proteomes" id="UP000001194">
    <property type="component" value="Unassembled WGS sequence"/>
</dbReference>
<keyword evidence="3" id="KW-1185">Reference proteome</keyword>
<name>B0DEM2_LACBS</name>
<protein>
    <submittedName>
        <fullName evidence="2">Predicted protein</fullName>
    </submittedName>
</protein>
<proteinExistence type="predicted"/>
<evidence type="ECO:0000256" key="1">
    <source>
        <dbReference type="SAM" id="MobiDB-lite"/>
    </source>
</evidence>
<dbReference type="OrthoDB" id="10593226at2759"/>
<feature type="compositionally biased region" description="Basic residues" evidence="1">
    <location>
        <begin position="58"/>
        <end position="75"/>
    </location>
</feature>
<feature type="compositionally biased region" description="Low complexity" evidence="1">
    <location>
        <begin position="111"/>
        <end position="134"/>
    </location>
</feature>
<dbReference type="HOGENOM" id="CLU_1053977_0_0_1"/>
<evidence type="ECO:0000313" key="3">
    <source>
        <dbReference type="Proteomes" id="UP000001194"/>
    </source>
</evidence>
<dbReference type="EMBL" id="DS547106">
    <property type="protein sequence ID" value="EDR06960.1"/>
    <property type="molecule type" value="Genomic_DNA"/>
</dbReference>
<dbReference type="RefSeq" id="XP_001882333.1">
    <property type="nucleotide sequence ID" value="XM_001882298.1"/>
</dbReference>
<feature type="region of interest" description="Disordered" evidence="1">
    <location>
        <begin position="45"/>
        <end position="90"/>
    </location>
</feature>
<feature type="compositionally biased region" description="Polar residues" evidence="1">
    <location>
        <begin position="1"/>
        <end position="10"/>
    </location>
</feature>
<feature type="region of interest" description="Disordered" evidence="1">
    <location>
        <begin position="111"/>
        <end position="238"/>
    </location>
</feature>
<sequence length="264" mass="28282">MASGGSTTMHQQHHGFDLPDPFRKFPTSVAAANVEFNDELSMASLLGGPGGDRSSPNGHHHHHHAHHHAHHHPQQHQHQQQYEDPTAYENPTSAYCTHNIFDVSASSASSTASSAFPTHFSSSSTTTTANGAGSQPSSLHETYQQHPSFNSTLPAINSTMRYDPPSPSSPQLPPANPPPSSFHPHHLSRHTPSPGSRSHSRSRPPSSSSAPPFPPVANGAGGVGPARTTRTRRNNSISGTSPAAFWCSSCAWTWEAACDCYSWE</sequence>
<feature type="compositionally biased region" description="Pro residues" evidence="1">
    <location>
        <begin position="164"/>
        <end position="181"/>
    </location>
</feature>
<feature type="compositionally biased region" description="Polar residues" evidence="1">
    <location>
        <begin position="135"/>
        <end position="160"/>
    </location>
</feature>
<organism evidence="3">
    <name type="scientific">Laccaria bicolor (strain S238N-H82 / ATCC MYA-4686)</name>
    <name type="common">Bicoloured deceiver</name>
    <name type="synonym">Laccaria laccata var. bicolor</name>
    <dbReference type="NCBI Taxonomy" id="486041"/>
    <lineage>
        <taxon>Eukaryota</taxon>
        <taxon>Fungi</taxon>
        <taxon>Dikarya</taxon>
        <taxon>Basidiomycota</taxon>
        <taxon>Agaricomycotina</taxon>
        <taxon>Agaricomycetes</taxon>
        <taxon>Agaricomycetidae</taxon>
        <taxon>Agaricales</taxon>
        <taxon>Agaricineae</taxon>
        <taxon>Hydnangiaceae</taxon>
        <taxon>Laccaria</taxon>
    </lineage>
</organism>
<dbReference type="KEGG" id="lbc:LACBIDRAFT_299392"/>
<dbReference type="InParanoid" id="B0DEM2"/>
<accession>B0DEM2</accession>
<dbReference type="GeneID" id="6077967"/>